<evidence type="ECO:0000256" key="4">
    <source>
        <dbReference type="SAM" id="Coils"/>
    </source>
</evidence>
<dbReference type="Proteomes" id="UP000187203">
    <property type="component" value="Unassembled WGS sequence"/>
</dbReference>
<evidence type="ECO:0000313" key="7">
    <source>
        <dbReference type="Proteomes" id="UP000187203"/>
    </source>
</evidence>
<dbReference type="InterPro" id="IPR041118">
    <property type="entry name" value="Rx_N"/>
</dbReference>
<evidence type="ECO:0000256" key="3">
    <source>
        <dbReference type="ARBA" id="ARBA00022821"/>
    </source>
</evidence>
<keyword evidence="1" id="KW-0677">Repeat</keyword>
<feature type="coiled-coil region" evidence="4">
    <location>
        <begin position="27"/>
        <end position="54"/>
    </location>
</feature>
<dbReference type="GO" id="GO:0000166">
    <property type="term" value="F:nucleotide binding"/>
    <property type="evidence" value="ECO:0007669"/>
    <property type="project" value="UniProtKB-KW"/>
</dbReference>
<keyword evidence="4" id="KW-0175">Coiled coil</keyword>
<reference evidence="7" key="1">
    <citation type="submission" date="2013-09" db="EMBL/GenBank/DDBJ databases">
        <title>Corchorus olitorius genome sequencing.</title>
        <authorList>
            <person name="Alam M."/>
            <person name="Haque M.S."/>
            <person name="Islam M.S."/>
            <person name="Emdad E.M."/>
            <person name="Islam M.M."/>
            <person name="Ahmed B."/>
            <person name="Halim A."/>
            <person name="Hossen Q.M.M."/>
            <person name="Hossain M.Z."/>
            <person name="Ahmed R."/>
            <person name="Khan M.M."/>
            <person name="Islam R."/>
            <person name="Rashid M.M."/>
            <person name="Khan S.A."/>
            <person name="Rahman M.S."/>
            <person name="Alam M."/>
            <person name="Yahiya A.S."/>
            <person name="Khan M.S."/>
            <person name="Azam M.S."/>
            <person name="Haque T."/>
            <person name="Lashkar M.Z.H."/>
            <person name="Akhand A.I."/>
            <person name="Morshed G."/>
            <person name="Roy S."/>
            <person name="Uddin K.S."/>
            <person name="Rabeya T."/>
            <person name="Hossain A.S."/>
            <person name="Chowdhury A."/>
            <person name="Snigdha A.R."/>
            <person name="Mortoza M.S."/>
            <person name="Matin S.A."/>
            <person name="Hoque S.M.E."/>
            <person name="Islam M.K."/>
            <person name="Roy D.K."/>
            <person name="Haider R."/>
            <person name="Moosa M.M."/>
            <person name="Elias S.M."/>
            <person name="Hasan A.M."/>
            <person name="Jahan S."/>
            <person name="Shafiuddin M."/>
            <person name="Mahmood N."/>
            <person name="Shommy N.S."/>
        </authorList>
    </citation>
    <scope>NUCLEOTIDE SEQUENCE [LARGE SCALE GENOMIC DNA]</scope>
    <source>
        <strain evidence="7">cv. O-4</strain>
    </source>
</reference>
<comment type="caution">
    <text evidence="6">The sequence shown here is derived from an EMBL/GenBank/DDBJ whole genome shotgun (WGS) entry which is preliminary data.</text>
</comment>
<dbReference type="Gene3D" id="1.20.5.4130">
    <property type="match status" value="1"/>
</dbReference>
<evidence type="ECO:0000313" key="6">
    <source>
        <dbReference type="EMBL" id="OMO69070.1"/>
    </source>
</evidence>
<evidence type="ECO:0000259" key="5">
    <source>
        <dbReference type="Pfam" id="PF18052"/>
    </source>
</evidence>
<keyword evidence="3" id="KW-0611">Plant defense</keyword>
<evidence type="ECO:0000256" key="1">
    <source>
        <dbReference type="ARBA" id="ARBA00022737"/>
    </source>
</evidence>
<sequence>MAEALVSSVLHQLSLTIWKAEQRVKLVTCVKEEVEKLKRNFEAIQDVLEDAEEKRIVEKNVSRWLDKLKDVSFDMEDVLDEWNTALFKLQSKTDEVERSSFAKRMLQGYLNFDEIDRRKEDFDEDSEMEVKGEGGKSVHGWEEETKRAKLHNKIHLTELEMSLKMGGRWAEQEVKNKVIQALNPPPNLHVEWS</sequence>
<dbReference type="AlphaFoldDB" id="A0A1R3HFF5"/>
<dbReference type="STRING" id="93759.A0A1R3HFF5"/>
<name>A0A1R3HFF5_9ROSI</name>
<dbReference type="OrthoDB" id="688937at2759"/>
<gene>
    <name evidence="6" type="ORF">COLO4_29279</name>
</gene>
<dbReference type="EMBL" id="AWUE01020284">
    <property type="protein sequence ID" value="OMO69070.1"/>
    <property type="molecule type" value="Genomic_DNA"/>
</dbReference>
<evidence type="ECO:0000256" key="2">
    <source>
        <dbReference type="ARBA" id="ARBA00022741"/>
    </source>
</evidence>
<feature type="domain" description="Disease resistance N-terminal" evidence="5">
    <location>
        <begin position="6"/>
        <end position="95"/>
    </location>
</feature>
<protein>
    <submittedName>
        <fullName evidence="6">Cc-nbs-lrr resistance protein</fullName>
    </submittedName>
</protein>
<accession>A0A1R3HFF5</accession>
<dbReference type="GO" id="GO:0006952">
    <property type="term" value="P:defense response"/>
    <property type="evidence" value="ECO:0007669"/>
    <property type="project" value="UniProtKB-KW"/>
</dbReference>
<proteinExistence type="predicted"/>
<keyword evidence="2" id="KW-0547">Nucleotide-binding</keyword>
<dbReference type="Pfam" id="PF18052">
    <property type="entry name" value="Rx_N"/>
    <property type="match status" value="1"/>
</dbReference>
<keyword evidence="7" id="KW-1185">Reference proteome</keyword>
<organism evidence="6 7">
    <name type="scientific">Corchorus olitorius</name>
    <dbReference type="NCBI Taxonomy" id="93759"/>
    <lineage>
        <taxon>Eukaryota</taxon>
        <taxon>Viridiplantae</taxon>
        <taxon>Streptophyta</taxon>
        <taxon>Embryophyta</taxon>
        <taxon>Tracheophyta</taxon>
        <taxon>Spermatophyta</taxon>
        <taxon>Magnoliopsida</taxon>
        <taxon>eudicotyledons</taxon>
        <taxon>Gunneridae</taxon>
        <taxon>Pentapetalae</taxon>
        <taxon>rosids</taxon>
        <taxon>malvids</taxon>
        <taxon>Malvales</taxon>
        <taxon>Malvaceae</taxon>
        <taxon>Grewioideae</taxon>
        <taxon>Apeibeae</taxon>
        <taxon>Corchorus</taxon>
    </lineage>
</organism>